<proteinExistence type="predicted"/>
<comment type="caution">
    <text evidence="6">The sequence shown here is derived from an EMBL/GenBank/DDBJ whole genome shotgun (WGS) entry which is preliminary data.</text>
</comment>
<evidence type="ECO:0000256" key="5">
    <source>
        <dbReference type="SAM" id="SignalP"/>
    </source>
</evidence>
<dbReference type="Gene3D" id="2.120.10.30">
    <property type="entry name" value="TolB, C-terminal domain"/>
    <property type="match status" value="3"/>
</dbReference>
<dbReference type="InterPro" id="IPR001258">
    <property type="entry name" value="NHL_repeat"/>
</dbReference>
<dbReference type="PANTHER" id="PTHR10680:SF14">
    <property type="entry name" value="PEPTIDYL-GLYCINE ALPHA-AMIDATING MONOOXYGENASE"/>
    <property type="match status" value="1"/>
</dbReference>
<name>A0A815D1Q2_9BILA</name>
<sequence>MIRSIICYFVFALLSVTITSQQFVPPRAPAIALQPNAKWAENGLTVAGGNGNGSGINQLNHPQSLVVDDDQTIYIADTHNHRIVQWKSDATSGQIVAGGNGQGNGANQLNEPHDVIIDKARDSLIICDRTNRRVVRWPRRNGTSGETILSNIDCHGITIDEDGFLFVVDSENNQVKQYRIGDTEGKVVAGGKGEGSGLDQLIKPTYVFVDRGHSVYVSDWGNDRVMKWEAGAKQGTVVAGGQGSGDGLEQVFFPHQLVVDQSGTLYLADTRNDRIVRWLKGATQGSIIAGGTRGSGPNQLSFPRGVSFDRNGNLYVADLANHRVQKFNIEQATF</sequence>
<evidence type="ECO:0000256" key="2">
    <source>
        <dbReference type="ARBA" id="ARBA00022737"/>
    </source>
</evidence>
<gene>
    <name evidence="6" type="ORF">RFH988_LOCUS29227</name>
</gene>
<protein>
    <submittedName>
        <fullName evidence="6">Uncharacterized protein</fullName>
    </submittedName>
</protein>
<dbReference type="PANTHER" id="PTHR10680">
    <property type="entry name" value="PEPTIDYL-GLYCINE ALPHA-AMIDATING MONOOXYGENASE"/>
    <property type="match status" value="1"/>
</dbReference>
<dbReference type="OrthoDB" id="10030370at2759"/>
<dbReference type="SUPFAM" id="SSF101898">
    <property type="entry name" value="NHL repeat"/>
    <property type="match status" value="1"/>
</dbReference>
<keyword evidence="3" id="KW-0325">Glycoprotein</keyword>
<dbReference type="Proteomes" id="UP000663882">
    <property type="component" value="Unassembled WGS sequence"/>
</dbReference>
<dbReference type="EMBL" id="CAJNOO010002710">
    <property type="protein sequence ID" value="CAF1291256.1"/>
    <property type="molecule type" value="Genomic_DNA"/>
</dbReference>
<dbReference type="Pfam" id="PF01436">
    <property type="entry name" value="NHL"/>
    <property type="match status" value="3"/>
</dbReference>
<dbReference type="PROSITE" id="PS51125">
    <property type="entry name" value="NHL"/>
    <property type="match status" value="2"/>
</dbReference>
<feature type="chain" id="PRO_5032882094" evidence="5">
    <location>
        <begin position="21"/>
        <end position="334"/>
    </location>
</feature>
<evidence type="ECO:0000313" key="6">
    <source>
        <dbReference type="EMBL" id="CAF1291256.1"/>
    </source>
</evidence>
<dbReference type="CDD" id="cd05819">
    <property type="entry name" value="NHL"/>
    <property type="match status" value="1"/>
</dbReference>
<feature type="repeat" description="NHL" evidence="4">
    <location>
        <begin position="53"/>
        <end position="89"/>
    </location>
</feature>
<keyword evidence="2" id="KW-0677">Repeat</keyword>
<dbReference type="InterPro" id="IPR011042">
    <property type="entry name" value="6-blade_b-propeller_TolB-like"/>
</dbReference>
<accession>A0A815D1Q2</accession>
<feature type="signal peptide" evidence="5">
    <location>
        <begin position="1"/>
        <end position="20"/>
    </location>
</feature>
<feature type="repeat" description="NHL" evidence="4">
    <location>
        <begin position="291"/>
        <end position="330"/>
    </location>
</feature>
<reference evidence="6" key="1">
    <citation type="submission" date="2021-02" db="EMBL/GenBank/DDBJ databases">
        <authorList>
            <person name="Nowell W R."/>
        </authorList>
    </citation>
    <scope>NUCLEOTIDE SEQUENCE</scope>
</reference>
<evidence type="ECO:0000313" key="7">
    <source>
        <dbReference type="Proteomes" id="UP000663882"/>
    </source>
</evidence>
<dbReference type="AlphaFoldDB" id="A0A815D1Q2"/>
<organism evidence="6 7">
    <name type="scientific">Rotaria sordida</name>
    <dbReference type="NCBI Taxonomy" id="392033"/>
    <lineage>
        <taxon>Eukaryota</taxon>
        <taxon>Metazoa</taxon>
        <taxon>Spiralia</taxon>
        <taxon>Gnathifera</taxon>
        <taxon>Rotifera</taxon>
        <taxon>Eurotatoria</taxon>
        <taxon>Bdelloidea</taxon>
        <taxon>Philodinida</taxon>
        <taxon>Philodinidae</taxon>
        <taxon>Rotaria</taxon>
    </lineage>
</organism>
<evidence type="ECO:0000256" key="3">
    <source>
        <dbReference type="ARBA" id="ARBA00023180"/>
    </source>
</evidence>
<evidence type="ECO:0000256" key="1">
    <source>
        <dbReference type="ARBA" id="ARBA00022729"/>
    </source>
</evidence>
<keyword evidence="1 5" id="KW-0732">Signal</keyword>
<evidence type="ECO:0000256" key="4">
    <source>
        <dbReference type="PROSITE-ProRule" id="PRU00504"/>
    </source>
</evidence>